<sequence length="168" mass="20102">MTVLLDAKRGDYIISQFLLNGYLTDDKLTDEMLYPLGVSIGGLCDWIDFYTDLRALTDFAVAVWLEDKYVYEKLNEVYEEDKNLLSNEPSGLELFMNKYFPKDKDRTKKHMIDCYLSYMRSNFIDLIQLALKTNNLYKIKEEIRIEPVERTEIYNDIWFSKRHIKRYC</sequence>
<name>A0A8S5PC64_9CAUD</name>
<accession>A0A8S5PC64</accession>
<proteinExistence type="predicted"/>
<organism evidence="1">
    <name type="scientific">Siphoviridae sp. ctmpG14</name>
    <dbReference type="NCBI Taxonomy" id="2825654"/>
    <lineage>
        <taxon>Viruses</taxon>
        <taxon>Duplodnaviria</taxon>
        <taxon>Heunggongvirae</taxon>
        <taxon>Uroviricota</taxon>
        <taxon>Caudoviricetes</taxon>
    </lineage>
</organism>
<evidence type="ECO:0000313" key="1">
    <source>
        <dbReference type="EMBL" id="DAE04197.1"/>
    </source>
</evidence>
<reference evidence="1" key="1">
    <citation type="journal article" date="2021" name="Proc. Natl. Acad. Sci. U.S.A.">
        <title>A Catalog of Tens of Thousands of Viruses from Human Metagenomes Reveals Hidden Associations with Chronic Diseases.</title>
        <authorList>
            <person name="Tisza M.J."/>
            <person name="Buck C.B."/>
        </authorList>
    </citation>
    <scope>NUCLEOTIDE SEQUENCE</scope>
    <source>
        <strain evidence="1">CtmpG14</strain>
    </source>
</reference>
<protein>
    <submittedName>
        <fullName evidence="1">Uncharacterized protein</fullName>
    </submittedName>
</protein>
<dbReference type="EMBL" id="BK015384">
    <property type="protein sequence ID" value="DAE04197.1"/>
    <property type="molecule type" value="Genomic_DNA"/>
</dbReference>